<keyword evidence="4" id="KW-0255">Endonuclease</keyword>
<gene>
    <name evidence="6" type="primary">ENDOV</name>
</gene>
<dbReference type="Gene3D" id="3.30.2170.10">
    <property type="entry name" value="archaeoglobus fulgidus dsm 4304 superfamily"/>
    <property type="match status" value="1"/>
</dbReference>
<comment type="subcellular location">
    <subcellularLocation>
        <location evidence="1">Cytoplasm</location>
    </subcellularLocation>
</comment>
<evidence type="ECO:0000256" key="3">
    <source>
        <dbReference type="ARBA" id="ARBA00022722"/>
    </source>
</evidence>
<dbReference type="GO" id="GO:0003727">
    <property type="term" value="F:single-stranded RNA binding"/>
    <property type="evidence" value="ECO:0007669"/>
    <property type="project" value="TreeGrafter"/>
</dbReference>
<keyword evidence="3" id="KW-0540">Nuclease</keyword>
<dbReference type="GO" id="GO:0016891">
    <property type="term" value="F:RNA endonuclease activity producing 5'-phosphomonoesters, hydrolytic mechanism"/>
    <property type="evidence" value="ECO:0007669"/>
    <property type="project" value="TreeGrafter"/>
</dbReference>
<evidence type="ECO:0000256" key="5">
    <source>
        <dbReference type="ARBA" id="ARBA00022801"/>
    </source>
</evidence>
<organism evidence="6 7">
    <name type="scientific">Meleagris gallopavo</name>
    <name type="common">Wild turkey</name>
    <dbReference type="NCBI Taxonomy" id="9103"/>
    <lineage>
        <taxon>Eukaryota</taxon>
        <taxon>Metazoa</taxon>
        <taxon>Chordata</taxon>
        <taxon>Craniata</taxon>
        <taxon>Vertebrata</taxon>
        <taxon>Euteleostomi</taxon>
        <taxon>Archelosauria</taxon>
        <taxon>Archosauria</taxon>
        <taxon>Dinosauria</taxon>
        <taxon>Saurischia</taxon>
        <taxon>Theropoda</taxon>
        <taxon>Coelurosauria</taxon>
        <taxon>Aves</taxon>
        <taxon>Neognathae</taxon>
        <taxon>Galloanserae</taxon>
        <taxon>Galliformes</taxon>
        <taxon>Phasianidae</taxon>
        <taxon>Meleagridinae</taxon>
        <taxon>Meleagris</taxon>
    </lineage>
</organism>
<dbReference type="Pfam" id="PF04493">
    <property type="entry name" value="Endonuclease_5"/>
    <property type="match status" value="1"/>
</dbReference>
<dbReference type="GeneTree" id="ENSGT00390000011880"/>
<evidence type="ECO:0000256" key="1">
    <source>
        <dbReference type="ARBA" id="ARBA00004496"/>
    </source>
</evidence>
<proteinExistence type="predicted"/>
<keyword evidence="7" id="KW-1185">Reference proteome</keyword>
<reference evidence="6" key="2">
    <citation type="submission" date="2025-08" db="UniProtKB">
        <authorList>
            <consortium name="Ensembl"/>
        </authorList>
    </citation>
    <scope>IDENTIFICATION</scope>
</reference>
<dbReference type="Proteomes" id="UP000001645">
    <property type="component" value="Chromosome 20"/>
</dbReference>
<dbReference type="GO" id="GO:0005737">
    <property type="term" value="C:cytoplasm"/>
    <property type="evidence" value="ECO:0007669"/>
    <property type="project" value="UniProtKB-SubCell"/>
</dbReference>
<accession>A0A803YPQ9</accession>
<dbReference type="PANTHER" id="PTHR28511:SF1">
    <property type="entry name" value="ENDONUCLEASE V"/>
    <property type="match status" value="1"/>
</dbReference>
<name>A0A803YPQ9_MELGA</name>
<dbReference type="CDD" id="cd06559">
    <property type="entry name" value="Endonuclease_V"/>
    <property type="match status" value="1"/>
</dbReference>
<evidence type="ECO:0000313" key="7">
    <source>
        <dbReference type="Proteomes" id="UP000001645"/>
    </source>
</evidence>
<evidence type="ECO:0000313" key="6">
    <source>
        <dbReference type="Ensembl" id="ENSMGAP00000033757.1"/>
    </source>
</evidence>
<dbReference type="InterPro" id="IPR007581">
    <property type="entry name" value="Endonuclease-V"/>
</dbReference>
<dbReference type="PANTHER" id="PTHR28511">
    <property type="entry name" value="ENDONUCLEASE V"/>
    <property type="match status" value="1"/>
</dbReference>
<keyword evidence="2" id="KW-0963">Cytoplasm</keyword>
<reference evidence="6 7" key="1">
    <citation type="journal article" date="2010" name="PLoS Biol.">
        <title>Multi-platform next-generation sequencing of the domestic turkey (Meleagris gallopavo): genome assembly and analysis.</title>
        <authorList>
            <person name="Dalloul R.A."/>
            <person name="Long J.A."/>
            <person name="Zimin A.V."/>
            <person name="Aslam L."/>
            <person name="Beal K."/>
            <person name="Blomberg L.A."/>
            <person name="Bouffard P."/>
            <person name="Burt D.W."/>
            <person name="Crasta O."/>
            <person name="Crooijmans R.P."/>
            <person name="Cooper K."/>
            <person name="Coulombe R.A."/>
            <person name="De S."/>
            <person name="Delany M.E."/>
            <person name="Dodgson J.B."/>
            <person name="Dong J.J."/>
            <person name="Evans C."/>
            <person name="Frederickson K.M."/>
            <person name="Flicek P."/>
            <person name="Florea L."/>
            <person name="Folkerts O."/>
            <person name="Groenen M.A."/>
            <person name="Harkins T.T."/>
            <person name="Herrero J."/>
            <person name="Hoffmann S."/>
            <person name="Megens H.J."/>
            <person name="Jiang A."/>
            <person name="de Jong P."/>
            <person name="Kaiser P."/>
            <person name="Kim H."/>
            <person name="Kim K.W."/>
            <person name="Kim S."/>
            <person name="Langenberger D."/>
            <person name="Lee M.K."/>
            <person name="Lee T."/>
            <person name="Mane S."/>
            <person name="Marcais G."/>
            <person name="Marz M."/>
            <person name="McElroy A.P."/>
            <person name="Modise T."/>
            <person name="Nefedov M."/>
            <person name="Notredame C."/>
            <person name="Paton I.R."/>
            <person name="Payne W.S."/>
            <person name="Pertea G."/>
            <person name="Prickett D."/>
            <person name="Puiu D."/>
            <person name="Qioa D."/>
            <person name="Raineri E."/>
            <person name="Ruffier M."/>
            <person name="Salzberg S.L."/>
            <person name="Schatz M.C."/>
            <person name="Scheuring C."/>
            <person name="Schmidt C.J."/>
            <person name="Schroeder S."/>
            <person name="Searle S.M."/>
            <person name="Smith E.J."/>
            <person name="Smith J."/>
            <person name="Sonstegard T.S."/>
            <person name="Stadler P.F."/>
            <person name="Tafer H."/>
            <person name="Tu Z.J."/>
            <person name="Van Tassell C.P."/>
            <person name="Vilella A.J."/>
            <person name="Williams K.P."/>
            <person name="Yorke J.A."/>
            <person name="Zhang L."/>
            <person name="Zhang H.B."/>
            <person name="Zhang X."/>
            <person name="Zhang Y."/>
            <person name="Reed K.M."/>
        </authorList>
    </citation>
    <scope>NUCLEOTIDE SEQUENCE [LARGE SCALE GENOMIC DNA]</scope>
</reference>
<reference evidence="6" key="3">
    <citation type="submission" date="2025-09" db="UniProtKB">
        <authorList>
            <consortium name="Ensembl"/>
        </authorList>
    </citation>
    <scope>IDENTIFICATION</scope>
</reference>
<evidence type="ECO:0000256" key="4">
    <source>
        <dbReference type="ARBA" id="ARBA00022759"/>
    </source>
</evidence>
<dbReference type="AlphaFoldDB" id="A0A803YPQ9"/>
<dbReference type="GO" id="GO:0005730">
    <property type="term" value="C:nucleolus"/>
    <property type="evidence" value="ECO:0007669"/>
    <property type="project" value="TreeGrafter"/>
</dbReference>
<dbReference type="GO" id="GO:0006281">
    <property type="term" value="P:DNA repair"/>
    <property type="evidence" value="ECO:0007669"/>
    <property type="project" value="InterPro"/>
</dbReference>
<keyword evidence="5" id="KW-0378">Hydrolase</keyword>
<protein>
    <submittedName>
        <fullName evidence="6">Endonuclease V</fullName>
    </submittedName>
</protein>
<evidence type="ECO:0000256" key="2">
    <source>
        <dbReference type="ARBA" id="ARBA00022490"/>
    </source>
</evidence>
<dbReference type="Ensembl" id="ENSMGAT00000036191.1">
    <property type="protein sequence ID" value="ENSMGAP00000033757.1"/>
    <property type="gene ID" value="ENSMGAG00000020475.1"/>
</dbReference>
<sequence length="273" mass="29872">MDPKALPAATLRSWEREQAGLRAAVVPEDTERWQREPGWAGLRRVGGVDLSYGRGNDGSACVSLVVLSYPGLEVLYEDCRMVAVSAPYVAGFLAFREVPFMVEAVQRLQREQPELRPQVLLVDGNGLLHQRGFGVACHLGVLTDLPCVGVAKNLLHVDGLAKDELHKEQVKPDSFPAEERRYFPSDGHLGGCPWYGKRELIWRKNLILEETMKMKTLLIEPADCGCAEGSSCVPPGAEQHVALLVSTTPAAVLHCSGSHSFTAQPLLNLLLDV</sequence>